<accession>A0A9P4NRN6</accession>
<dbReference type="AlphaFoldDB" id="A0A9P4NRN6"/>
<name>A0A9P4NRN6_9PEZI</name>
<reference evidence="2" key="1">
    <citation type="journal article" date="2020" name="Stud. Mycol.">
        <title>101 Dothideomycetes genomes: a test case for predicting lifestyles and emergence of pathogens.</title>
        <authorList>
            <person name="Haridas S."/>
            <person name="Albert R."/>
            <person name="Binder M."/>
            <person name="Bloem J."/>
            <person name="Labutti K."/>
            <person name="Salamov A."/>
            <person name="Andreopoulos B."/>
            <person name="Baker S."/>
            <person name="Barry K."/>
            <person name="Bills G."/>
            <person name="Bluhm B."/>
            <person name="Cannon C."/>
            <person name="Castanera R."/>
            <person name="Culley D."/>
            <person name="Daum C."/>
            <person name="Ezra D."/>
            <person name="Gonzalez J."/>
            <person name="Henrissat B."/>
            <person name="Kuo A."/>
            <person name="Liang C."/>
            <person name="Lipzen A."/>
            <person name="Lutzoni F."/>
            <person name="Magnuson J."/>
            <person name="Mondo S."/>
            <person name="Nolan M."/>
            <person name="Ohm R."/>
            <person name="Pangilinan J."/>
            <person name="Park H.-J."/>
            <person name="Ramirez L."/>
            <person name="Alfaro M."/>
            <person name="Sun H."/>
            <person name="Tritt A."/>
            <person name="Yoshinaga Y."/>
            <person name="Zwiers L.-H."/>
            <person name="Turgeon B."/>
            <person name="Goodwin S."/>
            <person name="Spatafora J."/>
            <person name="Crous P."/>
            <person name="Grigoriev I."/>
        </authorList>
    </citation>
    <scope>NUCLEOTIDE SEQUENCE</scope>
    <source>
        <strain evidence="2">CBS 130266</strain>
    </source>
</reference>
<evidence type="ECO:0000313" key="3">
    <source>
        <dbReference type="Proteomes" id="UP000800235"/>
    </source>
</evidence>
<evidence type="ECO:0000313" key="2">
    <source>
        <dbReference type="EMBL" id="KAF2430412.1"/>
    </source>
</evidence>
<feature type="compositionally biased region" description="Polar residues" evidence="1">
    <location>
        <begin position="7"/>
        <end position="24"/>
    </location>
</feature>
<comment type="caution">
    <text evidence="2">The sequence shown here is derived from an EMBL/GenBank/DDBJ whole genome shotgun (WGS) entry which is preliminary data.</text>
</comment>
<gene>
    <name evidence="2" type="ORF">EJ08DRAFT_660878</name>
</gene>
<dbReference type="Proteomes" id="UP000800235">
    <property type="component" value="Unassembled WGS sequence"/>
</dbReference>
<feature type="region of interest" description="Disordered" evidence="1">
    <location>
        <begin position="1"/>
        <end position="44"/>
    </location>
</feature>
<organism evidence="2 3">
    <name type="scientific">Tothia fuscella</name>
    <dbReference type="NCBI Taxonomy" id="1048955"/>
    <lineage>
        <taxon>Eukaryota</taxon>
        <taxon>Fungi</taxon>
        <taxon>Dikarya</taxon>
        <taxon>Ascomycota</taxon>
        <taxon>Pezizomycotina</taxon>
        <taxon>Dothideomycetes</taxon>
        <taxon>Pleosporomycetidae</taxon>
        <taxon>Venturiales</taxon>
        <taxon>Cylindrosympodiaceae</taxon>
        <taxon>Tothia</taxon>
    </lineage>
</organism>
<protein>
    <submittedName>
        <fullName evidence="2">Uncharacterized protein</fullName>
    </submittedName>
</protein>
<keyword evidence="3" id="KW-1185">Reference proteome</keyword>
<proteinExistence type="predicted"/>
<feature type="compositionally biased region" description="Polar residues" evidence="1">
    <location>
        <begin position="35"/>
        <end position="44"/>
    </location>
</feature>
<dbReference type="EMBL" id="MU007039">
    <property type="protein sequence ID" value="KAF2430412.1"/>
    <property type="molecule type" value="Genomic_DNA"/>
</dbReference>
<evidence type="ECO:0000256" key="1">
    <source>
        <dbReference type="SAM" id="MobiDB-lite"/>
    </source>
</evidence>
<sequence length="202" mass="22255">MPLFSPKKTSNNSEMTASMANTDMTPMRSDCGKQLRSNTANYTTVPRLTAGSNVKYRDLAACGKKRGRRDEDVAEGVDNEAVHVAHISKKAKYFNSQACVCHANGSRVEKPDETCENTDESWIPVNEPMKDDEAVYQILHNLMNGVSSPSTSCNSEEHIPVKPTQTYDYENIQGSVEEPRAVREFAAICNGESTQCGAKKGR</sequence>